<gene>
    <name evidence="3" type="ORF">S03H2_69070</name>
</gene>
<proteinExistence type="predicted"/>
<keyword evidence="2" id="KW-0808">Transferase</keyword>
<evidence type="ECO:0000313" key="3">
    <source>
        <dbReference type="EMBL" id="GAH94387.1"/>
    </source>
</evidence>
<comment type="caution">
    <text evidence="3">The sequence shown here is derived from an EMBL/GenBank/DDBJ whole genome shotgun (WGS) entry which is preliminary data.</text>
</comment>
<dbReference type="Pfam" id="PF00145">
    <property type="entry name" value="DNA_methylase"/>
    <property type="match status" value="1"/>
</dbReference>
<dbReference type="SUPFAM" id="SSF53335">
    <property type="entry name" value="S-adenosyl-L-methionine-dependent methyltransferases"/>
    <property type="match status" value="1"/>
</dbReference>
<name>X1JJX6_9ZZZZ</name>
<feature type="non-terminal residue" evidence="3">
    <location>
        <position position="124"/>
    </location>
</feature>
<dbReference type="EMBL" id="BARU01045552">
    <property type="protein sequence ID" value="GAH94387.1"/>
    <property type="molecule type" value="Genomic_DNA"/>
</dbReference>
<sequence length="124" mass="14062">MSMATKNIKEGKVFVTTDRGLVLPFSELTKHEIKKTSKQIKEEKVWLTESGLASQLGQRFDTNSALFFIRSVTAPCQGYSIVGKRIIADERNSLFRQNIRLIGELEPKVFVIENVRGMVEGKMK</sequence>
<protein>
    <recommendedName>
        <fullName evidence="4">DNA (cytosine-5-)-methyltransferase</fullName>
    </recommendedName>
</protein>
<dbReference type="InterPro" id="IPR001525">
    <property type="entry name" value="C5_MeTfrase"/>
</dbReference>
<evidence type="ECO:0000256" key="2">
    <source>
        <dbReference type="ARBA" id="ARBA00022679"/>
    </source>
</evidence>
<dbReference type="GO" id="GO:0008168">
    <property type="term" value="F:methyltransferase activity"/>
    <property type="evidence" value="ECO:0007669"/>
    <property type="project" value="UniProtKB-KW"/>
</dbReference>
<accession>X1JJX6</accession>
<keyword evidence="1" id="KW-0489">Methyltransferase</keyword>
<reference evidence="3" key="1">
    <citation type="journal article" date="2014" name="Front. Microbiol.">
        <title>High frequency of phylogenetically diverse reductive dehalogenase-homologous genes in deep subseafloor sedimentary metagenomes.</title>
        <authorList>
            <person name="Kawai M."/>
            <person name="Futagami T."/>
            <person name="Toyoda A."/>
            <person name="Takaki Y."/>
            <person name="Nishi S."/>
            <person name="Hori S."/>
            <person name="Arai W."/>
            <person name="Tsubouchi T."/>
            <person name="Morono Y."/>
            <person name="Uchiyama I."/>
            <person name="Ito T."/>
            <person name="Fujiyama A."/>
            <person name="Inagaki F."/>
            <person name="Takami H."/>
        </authorList>
    </citation>
    <scope>NUCLEOTIDE SEQUENCE</scope>
    <source>
        <strain evidence="3">Expedition CK06-06</strain>
    </source>
</reference>
<dbReference type="AlphaFoldDB" id="X1JJX6"/>
<dbReference type="InterPro" id="IPR029063">
    <property type="entry name" value="SAM-dependent_MTases_sf"/>
</dbReference>
<dbReference type="Gene3D" id="3.40.50.150">
    <property type="entry name" value="Vaccinia Virus protein VP39"/>
    <property type="match status" value="1"/>
</dbReference>
<evidence type="ECO:0000256" key="1">
    <source>
        <dbReference type="ARBA" id="ARBA00022603"/>
    </source>
</evidence>
<organism evidence="3">
    <name type="scientific">marine sediment metagenome</name>
    <dbReference type="NCBI Taxonomy" id="412755"/>
    <lineage>
        <taxon>unclassified sequences</taxon>
        <taxon>metagenomes</taxon>
        <taxon>ecological metagenomes</taxon>
    </lineage>
</organism>
<evidence type="ECO:0008006" key="4">
    <source>
        <dbReference type="Google" id="ProtNLM"/>
    </source>
</evidence>
<dbReference type="GO" id="GO:0032259">
    <property type="term" value="P:methylation"/>
    <property type="evidence" value="ECO:0007669"/>
    <property type="project" value="UniProtKB-KW"/>
</dbReference>